<feature type="signal peptide" evidence="1">
    <location>
        <begin position="1"/>
        <end position="22"/>
    </location>
</feature>
<accession>A0ABR4IQW3</accession>
<dbReference type="Proteomes" id="UP001610446">
    <property type="component" value="Unassembled WGS sequence"/>
</dbReference>
<keyword evidence="1" id="KW-0732">Signal</keyword>
<organism evidence="2 3">
    <name type="scientific">Aspergillus pseudoustus</name>
    <dbReference type="NCBI Taxonomy" id="1810923"/>
    <lineage>
        <taxon>Eukaryota</taxon>
        <taxon>Fungi</taxon>
        <taxon>Dikarya</taxon>
        <taxon>Ascomycota</taxon>
        <taxon>Pezizomycotina</taxon>
        <taxon>Eurotiomycetes</taxon>
        <taxon>Eurotiomycetidae</taxon>
        <taxon>Eurotiales</taxon>
        <taxon>Aspergillaceae</taxon>
        <taxon>Aspergillus</taxon>
        <taxon>Aspergillus subgen. Nidulantes</taxon>
    </lineage>
</organism>
<sequence>MKGFLNLISLGAALTLISTCSALAVRADESVSAETYDPAVLEQYKPTEAERTLHPDKLWYFDYPDLFLNPAHDYYLTNDFGESAPYLVEASNTTHWDLQLGQQQEQNSTISTHAISYINAYNEGACIGDSFSEQDPSPTNGECWEWDSLWVLSLFVVGSGDYQVNIYGPGGANCDKKYLGSVKNWSGCWTAASRTDYVRAVWTCYSC</sequence>
<evidence type="ECO:0000256" key="1">
    <source>
        <dbReference type="SAM" id="SignalP"/>
    </source>
</evidence>
<evidence type="ECO:0000313" key="3">
    <source>
        <dbReference type="Proteomes" id="UP001610446"/>
    </source>
</evidence>
<proteinExistence type="predicted"/>
<gene>
    <name evidence="2" type="ORF">BJY01DRAFT_227467</name>
</gene>
<evidence type="ECO:0008006" key="4">
    <source>
        <dbReference type="Google" id="ProtNLM"/>
    </source>
</evidence>
<reference evidence="2 3" key="1">
    <citation type="submission" date="2024-07" db="EMBL/GenBank/DDBJ databases">
        <title>Section-level genome sequencing and comparative genomics of Aspergillus sections Usti and Cavernicolus.</title>
        <authorList>
            <consortium name="Lawrence Berkeley National Laboratory"/>
            <person name="Nybo J.L."/>
            <person name="Vesth T.C."/>
            <person name="Theobald S."/>
            <person name="Frisvad J.C."/>
            <person name="Larsen T.O."/>
            <person name="Kjaerboelling I."/>
            <person name="Rothschild-Mancinelli K."/>
            <person name="Lyhne E.K."/>
            <person name="Kogle M.E."/>
            <person name="Barry K."/>
            <person name="Clum A."/>
            <person name="Na H."/>
            <person name="Ledsgaard L."/>
            <person name="Lin J."/>
            <person name="Lipzen A."/>
            <person name="Kuo A."/>
            <person name="Riley R."/>
            <person name="Mondo S."/>
            <person name="Labutti K."/>
            <person name="Haridas S."/>
            <person name="Pangalinan J."/>
            <person name="Salamov A.A."/>
            <person name="Simmons B.A."/>
            <person name="Magnuson J.K."/>
            <person name="Chen J."/>
            <person name="Drula E."/>
            <person name="Henrissat B."/>
            <person name="Wiebenga A."/>
            <person name="Lubbers R.J."/>
            <person name="Gomes A.C."/>
            <person name="Makela M.R."/>
            <person name="Stajich J."/>
            <person name="Grigoriev I.V."/>
            <person name="Mortensen U.H."/>
            <person name="De Vries R.P."/>
            <person name="Baker S.E."/>
            <person name="Andersen M.R."/>
        </authorList>
    </citation>
    <scope>NUCLEOTIDE SEQUENCE [LARGE SCALE GENOMIC DNA]</scope>
    <source>
        <strain evidence="2 3">CBS 123904</strain>
    </source>
</reference>
<dbReference type="EMBL" id="JBFXLU010000313">
    <property type="protein sequence ID" value="KAL2830134.1"/>
    <property type="molecule type" value="Genomic_DNA"/>
</dbReference>
<comment type="caution">
    <text evidence="2">The sequence shown here is derived from an EMBL/GenBank/DDBJ whole genome shotgun (WGS) entry which is preliminary data.</text>
</comment>
<evidence type="ECO:0000313" key="2">
    <source>
        <dbReference type="EMBL" id="KAL2830134.1"/>
    </source>
</evidence>
<protein>
    <recommendedName>
        <fullName evidence="4">Secreted protein</fullName>
    </recommendedName>
</protein>
<name>A0ABR4IQW3_9EURO</name>
<feature type="chain" id="PRO_5045988648" description="Secreted protein" evidence="1">
    <location>
        <begin position="23"/>
        <end position="207"/>
    </location>
</feature>
<keyword evidence="3" id="KW-1185">Reference proteome</keyword>